<dbReference type="EMBL" id="FZNN01000004">
    <property type="protein sequence ID" value="SNR40611.1"/>
    <property type="molecule type" value="Genomic_DNA"/>
</dbReference>
<protein>
    <submittedName>
        <fullName evidence="3">PEP-CTERM protein-sorting domain-containing protein</fullName>
    </submittedName>
</protein>
<proteinExistence type="predicted"/>
<organism evidence="3 4">
    <name type="scientific">Puniceibacterium sediminis</name>
    <dbReference type="NCBI Taxonomy" id="1608407"/>
    <lineage>
        <taxon>Bacteria</taxon>
        <taxon>Pseudomonadati</taxon>
        <taxon>Pseudomonadota</taxon>
        <taxon>Alphaproteobacteria</taxon>
        <taxon>Rhodobacterales</taxon>
        <taxon>Paracoccaceae</taxon>
        <taxon>Puniceibacterium</taxon>
    </lineage>
</organism>
<dbReference type="RefSeq" id="WP_141135082.1">
    <property type="nucleotide sequence ID" value="NZ_FZNN01000004.1"/>
</dbReference>
<reference evidence="3 4" key="1">
    <citation type="submission" date="2017-06" db="EMBL/GenBank/DDBJ databases">
        <authorList>
            <person name="Kim H.J."/>
            <person name="Triplett B.A."/>
        </authorList>
    </citation>
    <scope>NUCLEOTIDE SEQUENCE [LARGE SCALE GENOMIC DNA]</scope>
    <source>
        <strain evidence="3 4">DSM 29052</strain>
    </source>
</reference>
<feature type="transmembrane region" description="Helical" evidence="1">
    <location>
        <begin position="178"/>
        <end position="201"/>
    </location>
</feature>
<gene>
    <name evidence="3" type="ORF">SAMN06265370_10478</name>
</gene>
<keyword evidence="1" id="KW-1133">Transmembrane helix</keyword>
<evidence type="ECO:0000313" key="3">
    <source>
        <dbReference type="EMBL" id="SNR40611.1"/>
    </source>
</evidence>
<accession>A0A238W2I4</accession>
<feature type="signal peptide" evidence="2">
    <location>
        <begin position="1"/>
        <end position="24"/>
    </location>
</feature>
<name>A0A238W2I4_9RHOB</name>
<dbReference type="InterPro" id="IPR013424">
    <property type="entry name" value="Ice-binding_C"/>
</dbReference>
<dbReference type="NCBIfam" id="TIGR02595">
    <property type="entry name" value="PEP_CTERM"/>
    <property type="match status" value="1"/>
</dbReference>
<evidence type="ECO:0000256" key="1">
    <source>
        <dbReference type="SAM" id="Phobius"/>
    </source>
</evidence>
<dbReference type="Proteomes" id="UP000198417">
    <property type="component" value="Unassembled WGS sequence"/>
</dbReference>
<keyword evidence="2" id="KW-0732">Signal</keyword>
<dbReference type="AlphaFoldDB" id="A0A238W2I4"/>
<feature type="chain" id="PRO_5012828075" evidence="2">
    <location>
        <begin position="25"/>
        <end position="210"/>
    </location>
</feature>
<evidence type="ECO:0000313" key="4">
    <source>
        <dbReference type="Proteomes" id="UP000198417"/>
    </source>
</evidence>
<sequence>MKLRILLRAVIAFMAIPAFSLSVAASTVNETSVSGGDFSGLYNDATVVGFGSDTIAGTWYGSNDYDFLAFTGLAEGSQTVTLTFSPIGTQDYSYSAGGHVFWQTTAFDWAWQGTSLGQIQFGHYNQSTPQTLTLSLGESFDGTLYLALLGTNSGILQYAISAPGNALVSLPVSGGGGLASAVPLPSSVLGLLAGLAALVGFRARRRRQIA</sequence>
<keyword evidence="4" id="KW-1185">Reference proteome</keyword>
<dbReference type="OrthoDB" id="7869561at2"/>
<keyword evidence="1" id="KW-0472">Membrane</keyword>
<evidence type="ECO:0000256" key="2">
    <source>
        <dbReference type="SAM" id="SignalP"/>
    </source>
</evidence>
<keyword evidence="1" id="KW-0812">Transmembrane</keyword>